<evidence type="ECO:0000256" key="1">
    <source>
        <dbReference type="SAM" id="MobiDB-lite"/>
    </source>
</evidence>
<organism evidence="2 3">
    <name type="scientific">Candidatus Promineifilum breve</name>
    <dbReference type="NCBI Taxonomy" id="1806508"/>
    <lineage>
        <taxon>Bacteria</taxon>
        <taxon>Bacillati</taxon>
        <taxon>Chloroflexota</taxon>
        <taxon>Ardenticatenia</taxon>
        <taxon>Candidatus Promineifilales</taxon>
        <taxon>Candidatus Promineifilaceae</taxon>
        <taxon>Candidatus Promineifilum</taxon>
    </lineage>
</organism>
<name>A0A160T789_9CHLR</name>
<evidence type="ECO:0000313" key="2">
    <source>
        <dbReference type="EMBL" id="CUS06306.1"/>
    </source>
</evidence>
<keyword evidence="3" id="KW-1185">Reference proteome</keyword>
<gene>
    <name evidence="2" type="ORF">CFX0092_B0772</name>
</gene>
<feature type="region of interest" description="Disordered" evidence="1">
    <location>
        <begin position="41"/>
        <end position="80"/>
    </location>
</feature>
<evidence type="ECO:0000313" key="3">
    <source>
        <dbReference type="Proteomes" id="UP000215027"/>
    </source>
</evidence>
<sequence>MVTDRDHAQSCRFWQQAGEENPQISRISQIDRIATVSVALPGRQNPLLTSPTGRGTSARPEPSPNLSHRARDQRPAGTLS</sequence>
<accession>A0A160T789</accession>
<protein>
    <submittedName>
        <fullName evidence="2">Uncharacterized protein</fullName>
    </submittedName>
</protein>
<dbReference type="EMBL" id="LN890656">
    <property type="protein sequence ID" value="CUS06306.1"/>
    <property type="molecule type" value="Genomic_DNA"/>
</dbReference>
<feature type="compositionally biased region" description="Polar residues" evidence="1">
    <location>
        <begin position="46"/>
        <end position="55"/>
    </location>
</feature>
<proteinExistence type="predicted"/>
<dbReference type="KEGG" id="pbf:CFX0092_B0772"/>
<dbReference type="AlphaFoldDB" id="A0A160T789"/>
<reference evidence="2" key="1">
    <citation type="submission" date="2016-01" db="EMBL/GenBank/DDBJ databases">
        <authorList>
            <person name="Mcilroy J.S."/>
            <person name="Karst M S."/>
            <person name="Albertsen M."/>
        </authorList>
    </citation>
    <scope>NUCLEOTIDE SEQUENCE</scope>
    <source>
        <strain evidence="2">Cfx-K</strain>
    </source>
</reference>
<dbReference type="Proteomes" id="UP000215027">
    <property type="component" value="Chromosome II"/>
</dbReference>